<evidence type="ECO:0000313" key="2">
    <source>
        <dbReference type="EMBL" id="PKW13302.1"/>
    </source>
</evidence>
<reference evidence="2" key="1">
    <citation type="submission" date="2017-12" db="EMBL/GenBank/DDBJ databases">
        <title>Sequencing the genomes of 1000 Actinobacteria strains.</title>
        <authorList>
            <person name="Klenk H.-P."/>
        </authorList>
    </citation>
    <scope>NUCLEOTIDE SEQUENCE [LARGE SCALE GENOMIC DNA]</scope>
    <source>
        <strain evidence="2">DSM 44228</strain>
    </source>
</reference>
<dbReference type="Proteomes" id="UP000233786">
    <property type="component" value="Unassembled WGS sequence"/>
</dbReference>
<evidence type="ECO:0000313" key="3">
    <source>
        <dbReference type="Proteomes" id="UP000233786"/>
    </source>
</evidence>
<gene>
    <name evidence="2" type="ORF">A8926_0815</name>
</gene>
<evidence type="ECO:0000259" key="1">
    <source>
        <dbReference type="Pfam" id="PF18737"/>
    </source>
</evidence>
<feature type="domain" description="MAE-28990/MAE-18760-like HEPN" evidence="1">
    <location>
        <begin position="10"/>
        <end position="210"/>
    </location>
</feature>
<dbReference type="AlphaFoldDB" id="A0A2N3XRP0"/>
<proteinExistence type="predicted"/>
<organism evidence="2 3">
    <name type="scientific">Saccharopolyspora spinosa</name>
    <dbReference type="NCBI Taxonomy" id="60894"/>
    <lineage>
        <taxon>Bacteria</taxon>
        <taxon>Bacillati</taxon>
        <taxon>Actinomycetota</taxon>
        <taxon>Actinomycetes</taxon>
        <taxon>Pseudonocardiales</taxon>
        <taxon>Pseudonocardiaceae</taxon>
        <taxon>Saccharopolyspora</taxon>
    </lineage>
</organism>
<protein>
    <recommendedName>
        <fullName evidence="1">MAE-28990/MAE-18760-like HEPN domain-containing protein</fullName>
    </recommendedName>
</protein>
<dbReference type="Pfam" id="PF18737">
    <property type="entry name" value="HEPN_MAE_28990"/>
    <property type="match status" value="1"/>
</dbReference>
<accession>A0A2N3XRP0</accession>
<sequence>MGTRLDLLTEGLDNSLAHRKKEITDLQLLCDLVKGKEGGMLRRSGHVLIYAHWEGFVKEAISEYLNYLKSTKQRTLLLKDELKALTLISVLDKPQPQDKGFSRALTVLFESNWRDEDCFDVDIDKLLKVGNIGGKELRFLLNISGLEYLDVYLNRENWISEVLCGRRHRIAHGGLQPIGENDIEEAVNGTIKLCEAIYTQIVEALRNKYYLAVN</sequence>
<name>A0A2N3XRP0_SACSN</name>
<keyword evidence="3" id="KW-1185">Reference proteome</keyword>
<comment type="caution">
    <text evidence="2">The sequence shown here is derived from an EMBL/GenBank/DDBJ whole genome shotgun (WGS) entry which is preliminary data.</text>
</comment>
<dbReference type="EMBL" id="PJNB01000001">
    <property type="protein sequence ID" value="PKW13302.1"/>
    <property type="molecule type" value="Genomic_DNA"/>
</dbReference>
<dbReference type="InterPro" id="IPR040788">
    <property type="entry name" value="HEPN_MAE_28990"/>
</dbReference>